<keyword evidence="3" id="KW-0150">Chloroplast</keyword>
<dbReference type="SUPFAM" id="SSF53137">
    <property type="entry name" value="Translational machinery components"/>
    <property type="match status" value="1"/>
</dbReference>
<name>G1E779_KARVE</name>
<accession>G1E779</accession>
<dbReference type="GO" id="GO:0003735">
    <property type="term" value="F:structural constituent of ribosome"/>
    <property type="evidence" value="ECO:0007669"/>
    <property type="project" value="InterPro"/>
</dbReference>
<dbReference type="GO" id="GO:1990904">
    <property type="term" value="C:ribonucleoprotein complex"/>
    <property type="evidence" value="ECO:0007669"/>
    <property type="project" value="UniProtKB-KW"/>
</dbReference>
<geneLocation type="chloroplast" evidence="3"/>
<evidence type="ECO:0000313" key="3">
    <source>
        <dbReference type="EMBL" id="AEJ72968.1"/>
    </source>
</evidence>
<dbReference type="Gene3D" id="3.30.420.80">
    <property type="entry name" value="Ribosomal protein S11"/>
    <property type="match status" value="1"/>
</dbReference>
<gene>
    <name evidence="3" type="primary">rps11</name>
</gene>
<dbReference type="AlphaFoldDB" id="G1E779"/>
<proteinExistence type="predicted"/>
<dbReference type="GO" id="GO:0006412">
    <property type="term" value="P:translation"/>
    <property type="evidence" value="ECO:0007669"/>
    <property type="project" value="InterPro"/>
</dbReference>
<evidence type="ECO:0000256" key="1">
    <source>
        <dbReference type="ARBA" id="ARBA00022980"/>
    </source>
</evidence>
<keyword evidence="3" id="KW-0934">Plastid</keyword>
<protein>
    <submittedName>
        <fullName evidence="3">Truncated ribosomal protein S11</fullName>
    </submittedName>
</protein>
<reference evidence="3" key="1">
    <citation type="journal article" date="2011" name="PLoS ONE">
        <title>Genome evolution of a tertiary dinoflagellate plastid.</title>
        <authorList>
            <person name="Gabrielsen T.M."/>
            <person name="Minge M.A."/>
            <person name="Espelund M."/>
            <person name="Tooming-Klunderud A."/>
            <person name="Patil V."/>
            <person name="Nederbragt A.J."/>
            <person name="Otis C."/>
            <person name="Turmel M."/>
            <person name="Shalchian-Tabrizi K."/>
            <person name="Lemieux C."/>
            <person name="Jakobsen K.S."/>
        </authorList>
    </citation>
    <scope>NUCLEOTIDE SEQUENCE</scope>
</reference>
<dbReference type="InterPro" id="IPR036967">
    <property type="entry name" value="Ribosomal_uS11_sf"/>
</dbReference>
<dbReference type="GO" id="GO:0005840">
    <property type="term" value="C:ribosome"/>
    <property type="evidence" value="ECO:0007669"/>
    <property type="project" value="UniProtKB-KW"/>
</dbReference>
<keyword evidence="2" id="KW-0687">Ribonucleoprotein</keyword>
<organism evidence="3">
    <name type="scientific">Karlodinium veneficum</name>
    <name type="common">Dinoflagellate</name>
    <name type="synonym">Karlodinium micrum</name>
    <dbReference type="NCBI Taxonomy" id="407301"/>
    <lineage>
        <taxon>Eukaryota</taxon>
        <taxon>Sar</taxon>
        <taxon>Alveolata</taxon>
        <taxon>Dinophyceae</taxon>
        <taxon>Gymnodiniales</taxon>
        <taxon>Kareniaceae</taxon>
        <taxon>Karlodinium</taxon>
    </lineage>
</organism>
<evidence type="ECO:0000256" key="2">
    <source>
        <dbReference type="ARBA" id="ARBA00023274"/>
    </source>
</evidence>
<dbReference type="EMBL" id="JN039300">
    <property type="protein sequence ID" value="AEJ72968.1"/>
    <property type="molecule type" value="Genomic_DNA"/>
</dbReference>
<keyword evidence="1 3" id="KW-0689">Ribosomal protein</keyword>
<sequence length="73" mass="8402">MSSKKLMEEGKVAPFSCRQLIINCFGRGKKHLKSASLRGMNQKGINFLKIRNMGKLPHNGCRPPYRRRVKKCK</sequence>